<dbReference type="Proteomes" id="UP000319103">
    <property type="component" value="Unassembled WGS sequence"/>
</dbReference>
<gene>
    <name evidence="1" type="ORF">E6W39_18445</name>
</gene>
<accession>A0A540W492</accession>
<proteinExistence type="predicted"/>
<protein>
    <recommendedName>
        <fullName evidence="3">D-alanyl-D-alanine carboxypeptidase</fullName>
    </recommendedName>
</protein>
<dbReference type="EMBL" id="VIGB01000003">
    <property type="protein sequence ID" value="TQF03846.1"/>
    <property type="molecule type" value="Genomic_DNA"/>
</dbReference>
<dbReference type="RefSeq" id="WP_141634452.1">
    <property type="nucleotide sequence ID" value="NZ_VIGB01000003.1"/>
</dbReference>
<comment type="caution">
    <text evidence="1">The sequence shown here is derived from an EMBL/GenBank/DDBJ whole genome shotgun (WGS) entry which is preliminary data.</text>
</comment>
<reference evidence="1 2" key="1">
    <citation type="submission" date="2019-06" db="EMBL/GenBank/DDBJ databases">
        <title>Description of Kitasatospora acidophila sp. nov. isolated from pine grove soil, and reclassification of Streptomyces novaecaesareae to Kitasatospora novaeceasareae comb. nov.</title>
        <authorList>
            <person name="Kim M.J."/>
        </authorList>
    </citation>
    <scope>NUCLEOTIDE SEQUENCE [LARGE SCALE GENOMIC DNA]</scope>
    <source>
        <strain evidence="1 2">MMS16-CNU292</strain>
    </source>
</reference>
<evidence type="ECO:0000313" key="2">
    <source>
        <dbReference type="Proteomes" id="UP000319103"/>
    </source>
</evidence>
<sequence length="136" mass="13768">MSITLTLSDQDKATLRTAAYGAVSLLTAAGAAGGKPHRIATDGSIALASATGAVGHVLAEKPGAVKLADTSVAAMADQVLPALTEAMSLLKRQDPAEADNFRSTITVAIEAATHRSDLTPTMADLVRKITSALDAA</sequence>
<keyword evidence="2" id="KW-1185">Reference proteome</keyword>
<organism evidence="1 2">
    <name type="scientific">Kitasatospora acidiphila</name>
    <dbReference type="NCBI Taxonomy" id="2567942"/>
    <lineage>
        <taxon>Bacteria</taxon>
        <taxon>Bacillati</taxon>
        <taxon>Actinomycetota</taxon>
        <taxon>Actinomycetes</taxon>
        <taxon>Kitasatosporales</taxon>
        <taxon>Streptomycetaceae</taxon>
        <taxon>Kitasatospora</taxon>
    </lineage>
</organism>
<evidence type="ECO:0000313" key="1">
    <source>
        <dbReference type="EMBL" id="TQF03846.1"/>
    </source>
</evidence>
<dbReference type="OrthoDB" id="5188397at2"/>
<dbReference type="AlphaFoldDB" id="A0A540W492"/>
<evidence type="ECO:0008006" key="3">
    <source>
        <dbReference type="Google" id="ProtNLM"/>
    </source>
</evidence>
<name>A0A540W492_9ACTN</name>